<dbReference type="Gene3D" id="3.30.420.10">
    <property type="entry name" value="Ribonuclease H-like superfamily/Ribonuclease H"/>
    <property type="match status" value="2"/>
</dbReference>
<sequence length="511" mass="57824">MSIVPKSDSIQIRDVWADNLVEEFELIREIVDQYPYIAMDTEFPGVVLRPVGNFKTSGDYNYHSLKDNVDLLKLIQVGLTFSDEEGNLPTCGTDKYCIWQFNFREFNPNEDVFAYESIELLRESGIDFVKNNEKGIEAEKFGDLLMSSGIVLNDNVCWVAFHGGHDFGYLLKLLTCKNLPDTQSEFFVLINLYFPVLYDIKHLMKFSNSLHGGLNKLAELLEVERVGVAHQAGSDSLLTSWTFRKLKENFLVGSIEKYSVWNRTKCSVEMYRKCLNAPSLQTLKGVDGNVDSYSSIPFGVVCIQDAFKHFSLNWEENLTDNGIVEVEICSGEKLDIIENADEVSDSVLGGCAGGFEESELVCELLCGAGRKGEDGSEPDAAAADEWVTCTRREQLGQQSITRAELLALREGLQLARERRFEKVIVEIDSEVVWNLVSKGNTGDHPLGCLIGDWLNLLRKPWTWQFVHILRQKNSCADKLAKMVHEMEDNLRVWIEAPDELEDLLLKDLKAE</sequence>
<dbReference type="Pfam" id="PF04857">
    <property type="entry name" value="CAF1"/>
    <property type="match status" value="1"/>
</dbReference>
<dbReference type="CDD" id="cd06222">
    <property type="entry name" value="RNase_H_like"/>
    <property type="match status" value="1"/>
</dbReference>
<keyword evidence="11" id="KW-0378">Hydrolase</keyword>
<evidence type="ECO:0000259" key="18">
    <source>
        <dbReference type="Pfam" id="PF13456"/>
    </source>
</evidence>
<evidence type="ECO:0000256" key="9">
    <source>
        <dbReference type="ARBA" id="ARBA00022722"/>
    </source>
</evidence>
<dbReference type="GO" id="GO:0000289">
    <property type="term" value="P:nuclear-transcribed mRNA poly(A) tail shortening"/>
    <property type="evidence" value="ECO:0007669"/>
    <property type="project" value="UniProtKB-ARBA"/>
</dbReference>
<dbReference type="InterPro" id="IPR036397">
    <property type="entry name" value="RNaseH_sf"/>
</dbReference>
<evidence type="ECO:0000313" key="19">
    <source>
        <dbReference type="EMBL" id="KAG8388239.1"/>
    </source>
</evidence>
<keyword evidence="13" id="KW-0694">RNA-binding</keyword>
<dbReference type="InterPro" id="IPR039637">
    <property type="entry name" value="CNOT7/CNOT8/Pop2"/>
</dbReference>
<evidence type="ECO:0000256" key="14">
    <source>
        <dbReference type="ARBA" id="ARBA00023015"/>
    </source>
</evidence>
<protein>
    <recommendedName>
        <fullName evidence="7">poly(A)-specific ribonuclease</fullName>
        <ecNumber evidence="7">3.1.13.4</ecNumber>
    </recommendedName>
</protein>
<keyword evidence="10" id="KW-0479">Metal-binding</keyword>
<feature type="domain" description="RNase H type-1" evidence="18">
    <location>
        <begin position="383"/>
        <end position="482"/>
    </location>
</feature>
<dbReference type="GO" id="GO:0046872">
    <property type="term" value="F:metal ion binding"/>
    <property type="evidence" value="ECO:0007669"/>
    <property type="project" value="UniProtKB-KW"/>
</dbReference>
<evidence type="ECO:0000256" key="5">
    <source>
        <dbReference type="ARBA" id="ARBA00008372"/>
    </source>
</evidence>
<evidence type="ECO:0000256" key="6">
    <source>
        <dbReference type="ARBA" id="ARBA00011757"/>
    </source>
</evidence>
<gene>
    <name evidence="19" type="ORF">BUALT_Bualt02G0105100</name>
</gene>
<evidence type="ECO:0000256" key="13">
    <source>
        <dbReference type="ARBA" id="ARBA00022884"/>
    </source>
</evidence>
<dbReference type="AlphaFoldDB" id="A0AAV6Y0G9"/>
<dbReference type="Pfam" id="PF13456">
    <property type="entry name" value="RVT_3"/>
    <property type="match status" value="1"/>
</dbReference>
<dbReference type="GO" id="GO:0030014">
    <property type="term" value="C:CCR4-NOT complex"/>
    <property type="evidence" value="ECO:0007669"/>
    <property type="project" value="InterPro"/>
</dbReference>
<keyword evidence="15" id="KW-0804">Transcription</keyword>
<evidence type="ECO:0000256" key="7">
    <source>
        <dbReference type="ARBA" id="ARBA00012161"/>
    </source>
</evidence>
<dbReference type="GO" id="GO:0009617">
    <property type="term" value="P:response to bacterium"/>
    <property type="evidence" value="ECO:0007669"/>
    <property type="project" value="UniProtKB-ARBA"/>
</dbReference>
<dbReference type="InterPro" id="IPR044730">
    <property type="entry name" value="RNase_H-like_dom_plant"/>
</dbReference>
<comment type="cofactor">
    <cofactor evidence="2">
        <name>a divalent metal cation</name>
        <dbReference type="ChEBI" id="CHEBI:60240"/>
    </cofactor>
</comment>
<keyword evidence="9" id="KW-0540">Nuclease</keyword>
<evidence type="ECO:0000256" key="10">
    <source>
        <dbReference type="ARBA" id="ARBA00022723"/>
    </source>
</evidence>
<dbReference type="GO" id="GO:0005737">
    <property type="term" value="C:cytoplasm"/>
    <property type="evidence" value="ECO:0007669"/>
    <property type="project" value="UniProtKB-SubCell"/>
</dbReference>
<comment type="function">
    <text evidence="17">Ubiquitous transcription factor required for a diverse set of processes. It is a component of the CCR4 complex involved in the control of gene expression.</text>
</comment>
<dbReference type="GO" id="GO:0004523">
    <property type="term" value="F:RNA-DNA hybrid ribonuclease activity"/>
    <property type="evidence" value="ECO:0007669"/>
    <property type="project" value="InterPro"/>
</dbReference>
<comment type="catalytic activity">
    <reaction evidence="1">
        <text>Exonucleolytic cleavage of poly(A) to 5'-AMP.</text>
        <dbReference type="EC" id="3.1.13.4"/>
    </reaction>
</comment>
<evidence type="ECO:0000256" key="15">
    <source>
        <dbReference type="ARBA" id="ARBA00023163"/>
    </source>
</evidence>
<dbReference type="InterPro" id="IPR012337">
    <property type="entry name" value="RNaseH-like_sf"/>
</dbReference>
<dbReference type="GO" id="GO:0006952">
    <property type="term" value="P:defense response"/>
    <property type="evidence" value="ECO:0007669"/>
    <property type="project" value="UniProtKB-ARBA"/>
</dbReference>
<dbReference type="SUPFAM" id="SSF53098">
    <property type="entry name" value="Ribonuclease H-like"/>
    <property type="match status" value="2"/>
</dbReference>
<accession>A0AAV6Y0G9</accession>
<evidence type="ECO:0000256" key="4">
    <source>
        <dbReference type="ARBA" id="ARBA00004496"/>
    </source>
</evidence>
<evidence type="ECO:0000313" key="20">
    <source>
        <dbReference type="Proteomes" id="UP000826271"/>
    </source>
</evidence>
<comment type="similarity">
    <text evidence="5">Belongs to the CAF1 family.</text>
</comment>
<dbReference type="InterPro" id="IPR006941">
    <property type="entry name" value="RNase_CAF1"/>
</dbReference>
<dbReference type="InterPro" id="IPR002156">
    <property type="entry name" value="RNaseH_domain"/>
</dbReference>
<evidence type="ECO:0000256" key="11">
    <source>
        <dbReference type="ARBA" id="ARBA00022801"/>
    </source>
</evidence>
<keyword evidence="20" id="KW-1185">Reference proteome</keyword>
<evidence type="ECO:0000256" key="2">
    <source>
        <dbReference type="ARBA" id="ARBA00001968"/>
    </source>
</evidence>
<dbReference type="FunFam" id="3.30.420.10:FF:000027">
    <property type="entry name" value="Putative CCR4-associated factor 1 7"/>
    <property type="match status" value="1"/>
</dbReference>
<dbReference type="EC" id="3.1.13.4" evidence="7"/>
<dbReference type="GO" id="GO:0005634">
    <property type="term" value="C:nucleus"/>
    <property type="evidence" value="ECO:0007669"/>
    <property type="project" value="UniProtKB-SubCell"/>
</dbReference>
<keyword evidence="8" id="KW-0963">Cytoplasm</keyword>
<comment type="subcellular location">
    <subcellularLocation>
        <location evidence="4">Cytoplasm</location>
    </subcellularLocation>
    <subcellularLocation>
        <location evidence="3">Nucleus</location>
    </subcellularLocation>
</comment>
<keyword evidence="16" id="KW-0539">Nucleus</keyword>
<evidence type="ECO:0000256" key="8">
    <source>
        <dbReference type="ARBA" id="ARBA00022490"/>
    </source>
</evidence>
<evidence type="ECO:0000256" key="16">
    <source>
        <dbReference type="ARBA" id="ARBA00023242"/>
    </source>
</evidence>
<dbReference type="PANTHER" id="PTHR10797">
    <property type="entry name" value="CCR4-NOT TRANSCRIPTION COMPLEX SUBUNIT"/>
    <property type="match status" value="1"/>
</dbReference>
<evidence type="ECO:0000256" key="3">
    <source>
        <dbReference type="ARBA" id="ARBA00004123"/>
    </source>
</evidence>
<evidence type="ECO:0000256" key="12">
    <source>
        <dbReference type="ARBA" id="ARBA00022839"/>
    </source>
</evidence>
<evidence type="ECO:0000256" key="17">
    <source>
        <dbReference type="ARBA" id="ARBA00025148"/>
    </source>
</evidence>
<keyword evidence="12" id="KW-0269">Exonuclease</keyword>
<comment type="caution">
    <text evidence="19">The sequence shown here is derived from an EMBL/GenBank/DDBJ whole genome shotgun (WGS) entry which is preliminary data.</text>
</comment>
<dbReference type="GO" id="GO:0004535">
    <property type="term" value="F:poly(A)-specific ribonuclease activity"/>
    <property type="evidence" value="ECO:0007669"/>
    <property type="project" value="UniProtKB-EC"/>
</dbReference>
<evidence type="ECO:0000256" key="1">
    <source>
        <dbReference type="ARBA" id="ARBA00001663"/>
    </source>
</evidence>
<comment type="subunit">
    <text evidence="6">Component of the CCR4-NOT complex, at least composed of CRR4 and CAF1 proteins.</text>
</comment>
<dbReference type="EMBL" id="WHWC01000002">
    <property type="protein sequence ID" value="KAG8388239.1"/>
    <property type="molecule type" value="Genomic_DNA"/>
</dbReference>
<dbReference type="GO" id="GO:0003723">
    <property type="term" value="F:RNA binding"/>
    <property type="evidence" value="ECO:0007669"/>
    <property type="project" value="UniProtKB-KW"/>
</dbReference>
<name>A0AAV6Y0G9_9LAMI</name>
<dbReference type="Proteomes" id="UP000826271">
    <property type="component" value="Unassembled WGS sequence"/>
</dbReference>
<organism evidence="19 20">
    <name type="scientific">Buddleja alternifolia</name>
    <dbReference type="NCBI Taxonomy" id="168488"/>
    <lineage>
        <taxon>Eukaryota</taxon>
        <taxon>Viridiplantae</taxon>
        <taxon>Streptophyta</taxon>
        <taxon>Embryophyta</taxon>
        <taxon>Tracheophyta</taxon>
        <taxon>Spermatophyta</taxon>
        <taxon>Magnoliopsida</taxon>
        <taxon>eudicotyledons</taxon>
        <taxon>Gunneridae</taxon>
        <taxon>Pentapetalae</taxon>
        <taxon>asterids</taxon>
        <taxon>lamiids</taxon>
        <taxon>Lamiales</taxon>
        <taxon>Scrophulariaceae</taxon>
        <taxon>Buddlejeae</taxon>
        <taxon>Buddleja</taxon>
    </lineage>
</organism>
<keyword evidence="14" id="KW-0805">Transcription regulation</keyword>
<reference evidence="19" key="1">
    <citation type="submission" date="2019-10" db="EMBL/GenBank/DDBJ databases">
        <authorList>
            <person name="Zhang R."/>
            <person name="Pan Y."/>
            <person name="Wang J."/>
            <person name="Ma R."/>
            <person name="Yu S."/>
        </authorList>
    </citation>
    <scope>NUCLEOTIDE SEQUENCE</scope>
    <source>
        <strain evidence="19">LA-IB0</strain>
        <tissue evidence="19">Leaf</tissue>
    </source>
</reference>
<proteinExistence type="inferred from homology"/>